<dbReference type="EMBL" id="BNDY01000021">
    <property type="protein sequence ID" value="GHI43710.1"/>
    <property type="molecule type" value="Genomic_DNA"/>
</dbReference>
<name>A0ABQ3R2J4_9ACTN</name>
<accession>A0ABQ3R2J4</accession>
<organism evidence="6 7">
    <name type="scientific">Streptomyces violascens</name>
    <dbReference type="NCBI Taxonomy" id="67381"/>
    <lineage>
        <taxon>Bacteria</taxon>
        <taxon>Bacillati</taxon>
        <taxon>Actinomycetota</taxon>
        <taxon>Actinomycetes</taxon>
        <taxon>Kitasatosporales</taxon>
        <taxon>Streptomycetaceae</taxon>
        <taxon>Streptomyces</taxon>
    </lineage>
</organism>
<feature type="domain" description="ATP-grasp" evidence="5">
    <location>
        <begin position="128"/>
        <end position="314"/>
    </location>
</feature>
<dbReference type="RefSeq" id="WP_189967525.1">
    <property type="nucleotide sequence ID" value="NZ_BMUA01000019.1"/>
</dbReference>
<dbReference type="Gene3D" id="3.30.470.20">
    <property type="entry name" value="ATP-grasp fold, B domain"/>
    <property type="match status" value="1"/>
</dbReference>
<dbReference type="Proteomes" id="UP001050808">
    <property type="component" value="Unassembled WGS sequence"/>
</dbReference>
<dbReference type="PANTHER" id="PTHR21621:SF0">
    <property type="entry name" value="BETA-CITRYLGLUTAMATE SYNTHASE B-RELATED"/>
    <property type="match status" value="1"/>
</dbReference>
<dbReference type="Gene3D" id="3.40.50.20">
    <property type="match status" value="1"/>
</dbReference>
<protein>
    <recommendedName>
        <fullName evidence="5">ATP-grasp domain-containing protein</fullName>
    </recommendedName>
</protein>
<evidence type="ECO:0000313" key="7">
    <source>
        <dbReference type="Proteomes" id="UP001050808"/>
    </source>
</evidence>
<keyword evidence="7" id="KW-1185">Reference proteome</keyword>
<evidence type="ECO:0000313" key="6">
    <source>
        <dbReference type="EMBL" id="GHI43710.1"/>
    </source>
</evidence>
<keyword evidence="1" id="KW-0479">Metal-binding</keyword>
<proteinExistence type="predicted"/>
<dbReference type="PANTHER" id="PTHR21621">
    <property type="entry name" value="RIBOSOMAL PROTEIN S6 MODIFICATION PROTEIN"/>
    <property type="match status" value="1"/>
</dbReference>
<dbReference type="InterPro" id="IPR011761">
    <property type="entry name" value="ATP-grasp"/>
</dbReference>
<dbReference type="InterPro" id="IPR004666">
    <property type="entry name" value="Rp_bS6_RimK/Lys_biosynth_LsyX"/>
</dbReference>
<keyword evidence="3 4" id="KW-0067">ATP-binding</keyword>
<sequence length="321" mass="34187">MSVADDESTGAGCLGGRAAEFWFVLGAGLRGRELTGRLAEAFSAEFGDRCAVVCSKDLLMAVRGGRLALFDLDGCELAPPKLAYARVWTPAVRTDREITLLRHLEAMETVLLNPVDAVLACLNKFWHLQQLALAGLPVPDTWTHADAPLADAIHAGAPQPCVVKAVQGHRGEQVFLAPHKAMLQGIQGSLSQDGPYLFQEYLEYSCGRDLRVIVVDGQAVAAQVRTAPEGEFRSNLALGGTGRVCTGLYPQGEDLAVRAAEALGLRVAGVDLLFTPGGGFTLCEVNANVGWRAWMPGVTPAIVSACRTRLDAAAQKEPAVW</sequence>
<evidence type="ECO:0000259" key="5">
    <source>
        <dbReference type="PROSITE" id="PS50975"/>
    </source>
</evidence>
<gene>
    <name evidence="6" type="ORF">Sviol_81180</name>
</gene>
<keyword evidence="2 4" id="KW-0547">Nucleotide-binding</keyword>
<evidence type="ECO:0000256" key="3">
    <source>
        <dbReference type="ARBA" id="ARBA00022840"/>
    </source>
</evidence>
<dbReference type="SUPFAM" id="SSF56059">
    <property type="entry name" value="Glutathione synthetase ATP-binding domain-like"/>
    <property type="match status" value="1"/>
</dbReference>
<evidence type="ECO:0000256" key="4">
    <source>
        <dbReference type="PROSITE-ProRule" id="PRU00409"/>
    </source>
</evidence>
<evidence type="ECO:0000256" key="2">
    <source>
        <dbReference type="ARBA" id="ARBA00022741"/>
    </source>
</evidence>
<dbReference type="NCBIfam" id="TIGR00768">
    <property type="entry name" value="rimK_fam"/>
    <property type="match status" value="1"/>
</dbReference>
<evidence type="ECO:0000256" key="1">
    <source>
        <dbReference type="ARBA" id="ARBA00022723"/>
    </source>
</evidence>
<dbReference type="InterPro" id="IPR013651">
    <property type="entry name" value="ATP-grasp_RimK-type"/>
</dbReference>
<dbReference type="PROSITE" id="PS50975">
    <property type="entry name" value="ATP_GRASP"/>
    <property type="match status" value="1"/>
</dbReference>
<dbReference type="Pfam" id="PF08443">
    <property type="entry name" value="RimK"/>
    <property type="match status" value="1"/>
</dbReference>
<reference evidence="6" key="1">
    <citation type="submission" date="2024-05" db="EMBL/GenBank/DDBJ databases">
        <title>Whole genome shotgun sequence of Streptomyces violascens NBRC 12920.</title>
        <authorList>
            <person name="Komaki H."/>
            <person name="Tamura T."/>
        </authorList>
    </citation>
    <scope>NUCLEOTIDE SEQUENCE</scope>
    <source>
        <strain evidence="6">NBRC 12920</strain>
    </source>
</reference>
<comment type="caution">
    <text evidence="6">The sequence shown here is derived from an EMBL/GenBank/DDBJ whole genome shotgun (WGS) entry which is preliminary data.</text>
</comment>